<protein>
    <submittedName>
        <fullName evidence="1">Transposable element tcb1 transposase</fullName>
    </submittedName>
</protein>
<reference evidence="1 2" key="1">
    <citation type="journal article" date="2021" name="Elife">
        <title>Chloroplast acquisition without the gene transfer in kleptoplastic sea slugs, Plakobranchus ocellatus.</title>
        <authorList>
            <person name="Maeda T."/>
            <person name="Takahashi S."/>
            <person name="Yoshida T."/>
            <person name="Shimamura S."/>
            <person name="Takaki Y."/>
            <person name="Nagai Y."/>
            <person name="Toyoda A."/>
            <person name="Suzuki Y."/>
            <person name="Arimoto A."/>
            <person name="Ishii H."/>
            <person name="Satoh N."/>
            <person name="Nishiyama T."/>
            <person name="Hasebe M."/>
            <person name="Maruyama T."/>
            <person name="Minagawa J."/>
            <person name="Obokata J."/>
            <person name="Shigenobu S."/>
        </authorList>
    </citation>
    <scope>NUCLEOTIDE SEQUENCE [LARGE SCALE GENOMIC DNA]</scope>
</reference>
<keyword evidence="2" id="KW-1185">Reference proteome</keyword>
<dbReference type="GO" id="GO:0003676">
    <property type="term" value="F:nucleic acid binding"/>
    <property type="evidence" value="ECO:0007669"/>
    <property type="project" value="InterPro"/>
</dbReference>
<sequence>MLRLSADERGRALGLIEAGVPVVNVARTIQVIFLQDNAQAHRAMETQAYLAGKQIDVIHPGPIVLPDMYPIEYIWDILGSSQ</sequence>
<dbReference type="Proteomes" id="UP000735302">
    <property type="component" value="Unassembled WGS sequence"/>
</dbReference>
<proteinExistence type="predicted"/>
<dbReference type="Gene3D" id="3.30.420.10">
    <property type="entry name" value="Ribonuclease H-like superfamily/Ribonuclease H"/>
    <property type="match status" value="1"/>
</dbReference>
<accession>A0AAV3Y942</accession>
<organism evidence="1 2">
    <name type="scientific">Plakobranchus ocellatus</name>
    <dbReference type="NCBI Taxonomy" id="259542"/>
    <lineage>
        <taxon>Eukaryota</taxon>
        <taxon>Metazoa</taxon>
        <taxon>Spiralia</taxon>
        <taxon>Lophotrochozoa</taxon>
        <taxon>Mollusca</taxon>
        <taxon>Gastropoda</taxon>
        <taxon>Heterobranchia</taxon>
        <taxon>Euthyneura</taxon>
        <taxon>Panpulmonata</taxon>
        <taxon>Sacoglossa</taxon>
        <taxon>Placobranchoidea</taxon>
        <taxon>Plakobranchidae</taxon>
        <taxon>Plakobranchus</taxon>
    </lineage>
</organism>
<name>A0AAV3Y942_9GAST</name>
<gene>
    <name evidence="1" type="ORF">PoB_000527400</name>
</gene>
<evidence type="ECO:0000313" key="1">
    <source>
        <dbReference type="EMBL" id="GFN78768.1"/>
    </source>
</evidence>
<comment type="caution">
    <text evidence="1">The sequence shown here is derived from an EMBL/GenBank/DDBJ whole genome shotgun (WGS) entry which is preliminary data.</text>
</comment>
<evidence type="ECO:0000313" key="2">
    <source>
        <dbReference type="Proteomes" id="UP000735302"/>
    </source>
</evidence>
<dbReference type="EMBL" id="BLXT01000600">
    <property type="protein sequence ID" value="GFN78768.1"/>
    <property type="molecule type" value="Genomic_DNA"/>
</dbReference>
<dbReference type="AlphaFoldDB" id="A0AAV3Y942"/>
<dbReference type="InterPro" id="IPR036397">
    <property type="entry name" value="RNaseH_sf"/>
</dbReference>